<evidence type="ECO:0000313" key="1">
    <source>
        <dbReference type="EMBL" id="ACL58488.1"/>
    </source>
</evidence>
<dbReference type="KEGG" id="mno:Mnod_3579"/>
<protein>
    <submittedName>
        <fullName evidence="1">Uncharacterized protein</fullName>
    </submittedName>
</protein>
<evidence type="ECO:0000313" key="2">
    <source>
        <dbReference type="Proteomes" id="UP000008207"/>
    </source>
</evidence>
<reference evidence="1 2" key="1">
    <citation type="submission" date="2009-01" db="EMBL/GenBank/DDBJ databases">
        <title>Complete sequence of chromosome of Methylobacterium nodulans ORS 2060.</title>
        <authorList>
            <consortium name="US DOE Joint Genome Institute"/>
            <person name="Lucas S."/>
            <person name="Copeland A."/>
            <person name="Lapidus A."/>
            <person name="Glavina del Rio T."/>
            <person name="Dalin E."/>
            <person name="Tice H."/>
            <person name="Bruce D."/>
            <person name="Goodwin L."/>
            <person name="Pitluck S."/>
            <person name="Sims D."/>
            <person name="Brettin T."/>
            <person name="Detter J.C."/>
            <person name="Han C."/>
            <person name="Larimer F."/>
            <person name="Land M."/>
            <person name="Hauser L."/>
            <person name="Kyrpides N."/>
            <person name="Ivanova N."/>
            <person name="Marx C.J."/>
            <person name="Richardson P."/>
        </authorList>
    </citation>
    <scope>NUCLEOTIDE SEQUENCE [LARGE SCALE GENOMIC DNA]</scope>
    <source>
        <strain evidence="2">LMG 21967 / CNCM I-2342 / ORS 2060</strain>
    </source>
</reference>
<sequence length="137" mass="15047">MAALTLPARRITARSLVAARLAAARDALLCAERYLDEVTVALHAGDTGLSRVGASDDAVIREVRERAFAARRAYDTLRLELLTPEEHALTPNDEDDMASALRLRLCANEEAETAPGELDFIEESRREYVLQAHGRGC</sequence>
<dbReference type="OrthoDB" id="8009797at2"/>
<name>B8INX2_METNO</name>
<dbReference type="EMBL" id="CP001349">
    <property type="protein sequence ID" value="ACL58488.1"/>
    <property type="molecule type" value="Genomic_DNA"/>
</dbReference>
<dbReference type="STRING" id="460265.Mnod_3579"/>
<accession>B8INX2</accession>
<keyword evidence="2" id="KW-1185">Reference proteome</keyword>
<dbReference type="Proteomes" id="UP000008207">
    <property type="component" value="Chromosome"/>
</dbReference>
<gene>
    <name evidence="1" type="ordered locus">Mnod_3579</name>
</gene>
<dbReference type="RefSeq" id="WP_015930145.1">
    <property type="nucleotide sequence ID" value="NC_011894.1"/>
</dbReference>
<proteinExistence type="predicted"/>
<dbReference type="HOGENOM" id="CLU_1842786_0_0_5"/>
<organism evidence="1 2">
    <name type="scientific">Methylobacterium nodulans (strain LMG 21967 / CNCM I-2342 / ORS 2060)</name>
    <dbReference type="NCBI Taxonomy" id="460265"/>
    <lineage>
        <taxon>Bacteria</taxon>
        <taxon>Pseudomonadati</taxon>
        <taxon>Pseudomonadota</taxon>
        <taxon>Alphaproteobacteria</taxon>
        <taxon>Hyphomicrobiales</taxon>
        <taxon>Methylobacteriaceae</taxon>
        <taxon>Methylobacterium</taxon>
    </lineage>
</organism>
<dbReference type="AlphaFoldDB" id="B8INX2"/>